<dbReference type="PANTHER" id="PTHR47872">
    <property type="entry name" value="NUCLEAR RNA EXPORT FACTOR SDE5-RELATED"/>
    <property type="match status" value="1"/>
</dbReference>
<evidence type="ECO:0000313" key="3">
    <source>
        <dbReference type="Proteomes" id="UP001372338"/>
    </source>
</evidence>
<gene>
    <name evidence="2" type="ORF">RIF29_39143</name>
</gene>
<comment type="caution">
    <text evidence="2">The sequence shown here is derived from an EMBL/GenBank/DDBJ whole genome shotgun (WGS) entry which is preliminary data.</text>
</comment>
<organism evidence="2 3">
    <name type="scientific">Crotalaria pallida</name>
    <name type="common">Smooth rattlebox</name>
    <name type="synonym">Crotalaria striata</name>
    <dbReference type="NCBI Taxonomy" id="3830"/>
    <lineage>
        <taxon>Eukaryota</taxon>
        <taxon>Viridiplantae</taxon>
        <taxon>Streptophyta</taxon>
        <taxon>Embryophyta</taxon>
        <taxon>Tracheophyta</taxon>
        <taxon>Spermatophyta</taxon>
        <taxon>Magnoliopsida</taxon>
        <taxon>eudicotyledons</taxon>
        <taxon>Gunneridae</taxon>
        <taxon>Pentapetalae</taxon>
        <taxon>rosids</taxon>
        <taxon>fabids</taxon>
        <taxon>Fabales</taxon>
        <taxon>Fabaceae</taxon>
        <taxon>Papilionoideae</taxon>
        <taxon>50 kb inversion clade</taxon>
        <taxon>genistoids sensu lato</taxon>
        <taxon>core genistoids</taxon>
        <taxon>Crotalarieae</taxon>
        <taxon>Crotalaria</taxon>
    </lineage>
</organism>
<dbReference type="SMART" id="SM01162">
    <property type="entry name" value="DUF1771"/>
    <property type="match status" value="1"/>
</dbReference>
<dbReference type="Pfam" id="PF24767">
    <property type="entry name" value="UBA_At5g58720"/>
    <property type="match status" value="1"/>
</dbReference>
<reference evidence="2 3" key="1">
    <citation type="submission" date="2024-01" db="EMBL/GenBank/DDBJ databases">
        <title>The genomes of 5 underutilized Papilionoideae crops provide insights into root nodulation and disease resistanc.</title>
        <authorList>
            <person name="Yuan L."/>
        </authorList>
    </citation>
    <scope>NUCLEOTIDE SEQUENCE [LARGE SCALE GENOMIC DNA]</scope>
    <source>
        <strain evidence="2">ZHUSHIDOU_FW_LH</strain>
        <tissue evidence="2">Leaf</tissue>
    </source>
</reference>
<proteinExistence type="predicted"/>
<accession>A0AAN9HT10</accession>
<evidence type="ECO:0000313" key="2">
    <source>
        <dbReference type="EMBL" id="KAK7244323.1"/>
    </source>
</evidence>
<dbReference type="InterPro" id="IPR013899">
    <property type="entry name" value="DUF1771"/>
</dbReference>
<dbReference type="PANTHER" id="PTHR47872:SF1">
    <property type="entry name" value="NUCLEAR RNA EXPORT FACTOR SDE5-RELATED"/>
    <property type="match status" value="1"/>
</dbReference>
<dbReference type="InterPro" id="IPR056254">
    <property type="entry name" value="At5g58720/SDE5-like_UBA-like"/>
</dbReference>
<dbReference type="Pfam" id="PF08590">
    <property type="entry name" value="DUF1771"/>
    <property type="match status" value="1"/>
</dbReference>
<sequence length="471" mass="52501">MQPLSRAEERDLAALLDSFASAFSIDDIATAYSAANHDVHLAAEILCASGDEFKGATASEESAMISSASGVSKSSSGQGKSKFQPASLGTVSGIVGSNYMRHKTTTKPYQEVKKPLKIDSKEMPESLIWREKRSEGKAAAEEPLQDDVVNFLYKMLGEGFELEKDKIEEVLGLCGYDVEKTMEKLVDMSVSSLEKSDDISGLADENSGDQHPVANSASRCALVIVEELHNSSDSLKKDKGNVGLQKEILQSLFAYQERSENAPQRPPVRERPNRRYISRAELPEDDDTLPVGLTSVQQYVKEESDDENSFNELRKAVKEHWVTMKEYYKAAIEAFAERDYARVDRLLHQGHFYKRKAREANEKSAQKVLQTNETNDGDATAIPLDLVDHEPKEALSLLKVHLTNLGGIYSIKYIRAVVGTGDEDRKGKRKRMIIRLLEKNSIGWTEEDNGRILRIQVDVIDPKSLSFAPKK</sequence>
<feature type="domain" description="DUF1771" evidence="1">
    <location>
        <begin position="309"/>
        <end position="374"/>
    </location>
</feature>
<dbReference type="EMBL" id="JAYWIO010000008">
    <property type="protein sequence ID" value="KAK7244323.1"/>
    <property type="molecule type" value="Genomic_DNA"/>
</dbReference>
<keyword evidence="3" id="KW-1185">Reference proteome</keyword>
<evidence type="ECO:0000259" key="1">
    <source>
        <dbReference type="SMART" id="SM01162"/>
    </source>
</evidence>
<name>A0AAN9HT10_CROPI</name>
<dbReference type="AlphaFoldDB" id="A0AAN9HT10"/>
<protein>
    <recommendedName>
        <fullName evidence="1">DUF1771 domain-containing protein</fullName>
    </recommendedName>
</protein>
<dbReference type="Proteomes" id="UP001372338">
    <property type="component" value="Unassembled WGS sequence"/>
</dbReference>